<gene>
    <name evidence="1" type="ORF">BCR43DRAFT_481879</name>
</gene>
<evidence type="ECO:0000313" key="2">
    <source>
        <dbReference type="Proteomes" id="UP000242180"/>
    </source>
</evidence>
<organism evidence="1 2">
    <name type="scientific">Syncephalastrum racemosum</name>
    <name type="common">Filamentous fungus</name>
    <dbReference type="NCBI Taxonomy" id="13706"/>
    <lineage>
        <taxon>Eukaryota</taxon>
        <taxon>Fungi</taxon>
        <taxon>Fungi incertae sedis</taxon>
        <taxon>Mucoromycota</taxon>
        <taxon>Mucoromycotina</taxon>
        <taxon>Mucoromycetes</taxon>
        <taxon>Mucorales</taxon>
        <taxon>Syncephalastraceae</taxon>
        <taxon>Syncephalastrum</taxon>
    </lineage>
</organism>
<proteinExistence type="predicted"/>
<dbReference type="AlphaFoldDB" id="A0A1X2HST4"/>
<name>A0A1X2HST4_SYNRA</name>
<dbReference type="InParanoid" id="A0A1X2HST4"/>
<dbReference type="EMBL" id="MCGN01000001">
    <property type="protein sequence ID" value="ORZ02636.1"/>
    <property type="molecule type" value="Genomic_DNA"/>
</dbReference>
<sequence length="53" mass="6023">MFRVDSKDVARAWMRIDMLCAPLALFSSSIAPDVPHEPFVVILFTLLCIFPEI</sequence>
<accession>A0A1X2HST4</accession>
<keyword evidence="2" id="KW-1185">Reference proteome</keyword>
<reference evidence="1 2" key="1">
    <citation type="submission" date="2016-07" db="EMBL/GenBank/DDBJ databases">
        <title>Pervasive Adenine N6-methylation of Active Genes in Fungi.</title>
        <authorList>
            <consortium name="DOE Joint Genome Institute"/>
            <person name="Mondo S.J."/>
            <person name="Dannebaum R.O."/>
            <person name="Kuo R.C."/>
            <person name="Labutti K."/>
            <person name="Haridas S."/>
            <person name="Kuo A."/>
            <person name="Salamov A."/>
            <person name="Ahrendt S.R."/>
            <person name="Lipzen A."/>
            <person name="Sullivan W."/>
            <person name="Andreopoulos W.B."/>
            <person name="Clum A."/>
            <person name="Lindquist E."/>
            <person name="Daum C."/>
            <person name="Ramamoorthy G.K."/>
            <person name="Gryganskyi A."/>
            <person name="Culley D."/>
            <person name="Magnuson J.K."/>
            <person name="James T.Y."/>
            <person name="O'Malley M.A."/>
            <person name="Stajich J.E."/>
            <person name="Spatafora J.W."/>
            <person name="Visel A."/>
            <person name="Grigoriev I.V."/>
        </authorList>
    </citation>
    <scope>NUCLEOTIDE SEQUENCE [LARGE SCALE GENOMIC DNA]</scope>
    <source>
        <strain evidence="1 2">NRRL 2496</strain>
    </source>
</reference>
<evidence type="ECO:0000313" key="1">
    <source>
        <dbReference type="EMBL" id="ORZ02636.1"/>
    </source>
</evidence>
<protein>
    <submittedName>
        <fullName evidence="1">Uncharacterized protein</fullName>
    </submittedName>
</protein>
<comment type="caution">
    <text evidence="1">The sequence shown here is derived from an EMBL/GenBank/DDBJ whole genome shotgun (WGS) entry which is preliminary data.</text>
</comment>
<dbReference type="Proteomes" id="UP000242180">
    <property type="component" value="Unassembled WGS sequence"/>
</dbReference>